<name>A0A0F9E6Q0_9ZZZZ</name>
<keyword evidence="1" id="KW-1133">Transmembrane helix</keyword>
<reference evidence="2" key="1">
    <citation type="journal article" date="2015" name="Nature">
        <title>Complex archaea that bridge the gap between prokaryotes and eukaryotes.</title>
        <authorList>
            <person name="Spang A."/>
            <person name="Saw J.H."/>
            <person name="Jorgensen S.L."/>
            <person name="Zaremba-Niedzwiedzka K."/>
            <person name="Martijn J."/>
            <person name="Lind A.E."/>
            <person name="van Eijk R."/>
            <person name="Schleper C."/>
            <person name="Guy L."/>
            <person name="Ettema T.J."/>
        </authorList>
    </citation>
    <scope>NUCLEOTIDE SEQUENCE</scope>
</reference>
<feature type="transmembrane region" description="Helical" evidence="1">
    <location>
        <begin position="33"/>
        <end position="55"/>
    </location>
</feature>
<evidence type="ECO:0000313" key="2">
    <source>
        <dbReference type="EMBL" id="KKL69713.1"/>
    </source>
</evidence>
<proteinExistence type="predicted"/>
<dbReference type="EMBL" id="LAZR01026128">
    <property type="protein sequence ID" value="KKL69713.1"/>
    <property type="molecule type" value="Genomic_DNA"/>
</dbReference>
<organism evidence="2">
    <name type="scientific">marine sediment metagenome</name>
    <dbReference type="NCBI Taxonomy" id="412755"/>
    <lineage>
        <taxon>unclassified sequences</taxon>
        <taxon>metagenomes</taxon>
        <taxon>ecological metagenomes</taxon>
    </lineage>
</organism>
<evidence type="ECO:0000256" key="1">
    <source>
        <dbReference type="SAM" id="Phobius"/>
    </source>
</evidence>
<protein>
    <submittedName>
        <fullName evidence="2">Uncharacterized protein</fullName>
    </submittedName>
</protein>
<dbReference type="AlphaFoldDB" id="A0A0F9E6Q0"/>
<gene>
    <name evidence="2" type="ORF">LCGC14_2112210</name>
</gene>
<keyword evidence="1" id="KW-0472">Membrane</keyword>
<keyword evidence="1" id="KW-0812">Transmembrane</keyword>
<comment type="caution">
    <text evidence="2">The sequence shown here is derived from an EMBL/GenBank/DDBJ whole genome shotgun (WGS) entry which is preliminary data.</text>
</comment>
<accession>A0A0F9E6Q0</accession>
<feature type="transmembrane region" description="Helical" evidence="1">
    <location>
        <begin position="7"/>
        <end position="27"/>
    </location>
</feature>
<sequence length="60" mass="7086">MKNKFFKVYFLFTVSTISYIIICAITTRTPEEFYLFLSFGLMVSMFIFCCILTTLSDRDD</sequence>